<evidence type="ECO:0000259" key="1">
    <source>
        <dbReference type="Pfam" id="PF04542"/>
    </source>
</evidence>
<dbReference type="InterPro" id="IPR046531">
    <property type="entry name" value="DUF6596"/>
</dbReference>
<dbReference type="Gene3D" id="1.10.10.10">
    <property type="entry name" value="Winged helix-like DNA-binding domain superfamily/Winged helix DNA-binding domain"/>
    <property type="match status" value="1"/>
</dbReference>
<dbReference type="InterPro" id="IPR013249">
    <property type="entry name" value="RNA_pol_sigma70_r4_t2"/>
</dbReference>
<comment type="caution">
    <text evidence="4">The sequence shown here is derived from an EMBL/GenBank/DDBJ whole genome shotgun (WGS) entry which is preliminary data.</text>
</comment>
<dbReference type="Proteomes" id="UP000582837">
    <property type="component" value="Unassembled WGS sequence"/>
</dbReference>
<dbReference type="Pfam" id="PF08281">
    <property type="entry name" value="Sigma70_r4_2"/>
    <property type="match status" value="1"/>
</dbReference>
<dbReference type="Pfam" id="PF20239">
    <property type="entry name" value="DUF6596"/>
    <property type="match status" value="1"/>
</dbReference>
<dbReference type="InterPro" id="IPR014284">
    <property type="entry name" value="RNA_pol_sigma-70_dom"/>
</dbReference>
<evidence type="ECO:0000259" key="3">
    <source>
        <dbReference type="Pfam" id="PF20239"/>
    </source>
</evidence>
<keyword evidence="5" id="KW-1185">Reference proteome</keyword>
<dbReference type="GO" id="GO:0003677">
    <property type="term" value="F:DNA binding"/>
    <property type="evidence" value="ECO:0007669"/>
    <property type="project" value="InterPro"/>
</dbReference>
<feature type="domain" description="RNA polymerase sigma factor 70 region 4 type 2" evidence="2">
    <location>
        <begin position="117"/>
        <end position="166"/>
    </location>
</feature>
<dbReference type="InterPro" id="IPR013325">
    <property type="entry name" value="RNA_pol_sigma_r2"/>
</dbReference>
<reference evidence="4 5" key="1">
    <citation type="submission" date="2020-08" db="EMBL/GenBank/DDBJ databases">
        <title>Genomic Encyclopedia of Type Strains, Phase IV (KMG-IV): sequencing the most valuable type-strain genomes for metagenomic binning, comparative biology and taxonomic classification.</title>
        <authorList>
            <person name="Goeker M."/>
        </authorList>
    </citation>
    <scope>NUCLEOTIDE SEQUENCE [LARGE SCALE GENOMIC DNA]</scope>
    <source>
        <strain evidence="4 5">DSM 29007</strain>
    </source>
</reference>
<proteinExistence type="predicted"/>
<dbReference type="InterPro" id="IPR007627">
    <property type="entry name" value="RNA_pol_sigma70_r2"/>
</dbReference>
<dbReference type="Gene3D" id="1.10.1740.10">
    <property type="match status" value="1"/>
</dbReference>
<dbReference type="NCBIfam" id="TIGR02937">
    <property type="entry name" value="sigma70-ECF"/>
    <property type="match status" value="1"/>
</dbReference>
<evidence type="ECO:0000313" key="4">
    <source>
        <dbReference type="EMBL" id="MBB6072497.1"/>
    </source>
</evidence>
<name>A0A841H3A0_9BACT</name>
<dbReference type="AlphaFoldDB" id="A0A841H3A0"/>
<sequence>MTANALAPSVEHLLRDLAPQVLGAVARRHGDFAAAEDAVQEALIAAAVQWPSGGVPANPRGWLYHVALRKITDHLRSEMARRRREDAVASEVWAEWAFVPPPDAEVAVDADDTLTLLFMCCHPALTPASAIALTLRAVGGLATAQIARAFLVPEATMAQRISRAKQSIKSSGVPFSMPSDGERAARLGAVLHVLYLIFNEGYASSGGARLQRTDLSGEAIRLARGLHALLPGDGEVAGLLALMLLTDARREARTGPNGELIPLDEQDRSRWDAGQIVEGVALVSGALARGAVGPYQIQAAISAVHDEAPSAEDTDWAQIHALYGLLERMSDNPIVSLNRAIAAAMVQGPRAGLDLLAALDDDPRLRGHYRLDAVRAHLLERAGDPVGAIEHYRAAAARTASIPERDYLTLKAARLAAPAT</sequence>
<feature type="domain" description="DUF6596" evidence="3">
    <location>
        <begin position="186"/>
        <end position="286"/>
    </location>
</feature>
<dbReference type="InterPro" id="IPR036388">
    <property type="entry name" value="WH-like_DNA-bd_sf"/>
</dbReference>
<evidence type="ECO:0000313" key="5">
    <source>
        <dbReference type="Proteomes" id="UP000582837"/>
    </source>
</evidence>
<accession>A0A841H3A0</accession>
<dbReference type="PANTHER" id="PTHR47756">
    <property type="entry name" value="BLL6612 PROTEIN-RELATED"/>
    <property type="match status" value="1"/>
</dbReference>
<evidence type="ECO:0000259" key="2">
    <source>
        <dbReference type="Pfam" id="PF08281"/>
    </source>
</evidence>
<protein>
    <submittedName>
        <fullName evidence="4">RNA polymerase sigma factor (Sigma-70 family)</fullName>
    </submittedName>
</protein>
<dbReference type="Pfam" id="PF04542">
    <property type="entry name" value="Sigma70_r2"/>
    <property type="match status" value="1"/>
</dbReference>
<dbReference type="GO" id="GO:0016987">
    <property type="term" value="F:sigma factor activity"/>
    <property type="evidence" value="ECO:0007669"/>
    <property type="project" value="InterPro"/>
</dbReference>
<dbReference type="EMBL" id="JACHIA010000015">
    <property type="protein sequence ID" value="MBB6072497.1"/>
    <property type="molecule type" value="Genomic_DNA"/>
</dbReference>
<dbReference type="RefSeq" id="WP_205761978.1">
    <property type="nucleotide sequence ID" value="NZ_JABDTL010000002.1"/>
</dbReference>
<gene>
    <name evidence="4" type="ORF">HNQ61_004159</name>
</gene>
<dbReference type="SUPFAM" id="SSF88659">
    <property type="entry name" value="Sigma3 and sigma4 domains of RNA polymerase sigma factors"/>
    <property type="match status" value="1"/>
</dbReference>
<dbReference type="PANTHER" id="PTHR47756:SF2">
    <property type="entry name" value="BLL6612 PROTEIN"/>
    <property type="match status" value="1"/>
</dbReference>
<feature type="domain" description="RNA polymerase sigma-70 region 2" evidence="1">
    <location>
        <begin position="14"/>
        <end position="78"/>
    </location>
</feature>
<organism evidence="4 5">
    <name type="scientific">Longimicrobium terrae</name>
    <dbReference type="NCBI Taxonomy" id="1639882"/>
    <lineage>
        <taxon>Bacteria</taxon>
        <taxon>Pseudomonadati</taxon>
        <taxon>Gemmatimonadota</taxon>
        <taxon>Longimicrobiia</taxon>
        <taxon>Longimicrobiales</taxon>
        <taxon>Longimicrobiaceae</taxon>
        <taxon>Longimicrobium</taxon>
    </lineage>
</organism>
<dbReference type="InterPro" id="IPR013324">
    <property type="entry name" value="RNA_pol_sigma_r3/r4-like"/>
</dbReference>
<dbReference type="SUPFAM" id="SSF88946">
    <property type="entry name" value="Sigma2 domain of RNA polymerase sigma factors"/>
    <property type="match status" value="1"/>
</dbReference>
<dbReference type="GO" id="GO:0006352">
    <property type="term" value="P:DNA-templated transcription initiation"/>
    <property type="evidence" value="ECO:0007669"/>
    <property type="project" value="InterPro"/>
</dbReference>